<dbReference type="EMBL" id="CM018033">
    <property type="protein sequence ID" value="KAA8545076.1"/>
    <property type="molecule type" value="Genomic_DNA"/>
</dbReference>
<dbReference type="InterPro" id="IPR019410">
    <property type="entry name" value="Methyltransf_16"/>
</dbReference>
<keyword evidence="3" id="KW-1185">Reference proteome</keyword>
<feature type="compositionally biased region" description="Basic and acidic residues" evidence="1">
    <location>
        <begin position="342"/>
        <end position="352"/>
    </location>
</feature>
<dbReference type="PANTHER" id="PTHR14614">
    <property type="entry name" value="HEPATOCELLULAR CARCINOMA-ASSOCIATED ANTIGEN"/>
    <property type="match status" value="1"/>
</dbReference>
<dbReference type="Proteomes" id="UP000325577">
    <property type="component" value="Linkage Group LG10"/>
</dbReference>
<evidence type="ECO:0000313" key="3">
    <source>
        <dbReference type="Proteomes" id="UP000325577"/>
    </source>
</evidence>
<dbReference type="SUPFAM" id="SSF53335">
    <property type="entry name" value="S-adenosyl-L-methionine-dependent methyltransferases"/>
    <property type="match status" value="1"/>
</dbReference>
<sequence length="434" mass="47685">MADEELDLSVPSCLYLVSAFLAMEPPEVLISLARVCGGGSVTDRVQSFIWDHCISKADGKCHAPYLKSFLKKLILDVESRGSEVLDKLYEKYAFYMTSLKDDDVAKGNSRVLKCISFLFPKNGLEGPSCPKLMNLEVPLQCSLNMLEGDTGCCIWPSSLYLSEFILSCPEIFSNKSCFEVGSGVGLVGICLAHVKASKVILSDGDLSSLANMKLNLELNQLRTRTDFPERATQNPNTVQSIYLPWESALETELQDSVVDIILGADVIYDPLCLPHLIRVLAAVLSREKSYSDRWNDSCLGFPQVGGLVSNEVHGAGYTNGLDGKKTPHNNGLKRSVSDDDDDKHASDADQGKAKCNGAPDAENLFHAAKVGPVAYIASVIRNIDTFNYFLALADQANLTVTDITENVKLFDLLPYMRSYQQSSVRLFTVTYLCK</sequence>
<dbReference type="OrthoDB" id="194386at2759"/>
<accession>A0A5J5BR56</accession>
<gene>
    <name evidence="2" type="ORF">F0562_019825</name>
</gene>
<dbReference type="Pfam" id="PF10294">
    <property type="entry name" value="Methyltransf_16"/>
    <property type="match status" value="1"/>
</dbReference>
<dbReference type="Gene3D" id="3.40.50.150">
    <property type="entry name" value="Vaccinia Virus protein VP39"/>
    <property type="match status" value="1"/>
</dbReference>
<protein>
    <submittedName>
        <fullName evidence="2">Uncharacterized protein</fullName>
    </submittedName>
</protein>
<dbReference type="AlphaFoldDB" id="A0A5J5BR56"/>
<dbReference type="PANTHER" id="PTHR14614:SF130">
    <property type="entry name" value="PROTEIN-LYSINE N-METHYLTRANSFERASE EEF2KMT"/>
    <property type="match status" value="1"/>
</dbReference>
<dbReference type="InterPro" id="IPR029063">
    <property type="entry name" value="SAM-dependent_MTases_sf"/>
</dbReference>
<evidence type="ECO:0000256" key="1">
    <source>
        <dbReference type="SAM" id="MobiDB-lite"/>
    </source>
</evidence>
<organism evidence="2 3">
    <name type="scientific">Nyssa sinensis</name>
    <dbReference type="NCBI Taxonomy" id="561372"/>
    <lineage>
        <taxon>Eukaryota</taxon>
        <taxon>Viridiplantae</taxon>
        <taxon>Streptophyta</taxon>
        <taxon>Embryophyta</taxon>
        <taxon>Tracheophyta</taxon>
        <taxon>Spermatophyta</taxon>
        <taxon>Magnoliopsida</taxon>
        <taxon>eudicotyledons</taxon>
        <taxon>Gunneridae</taxon>
        <taxon>Pentapetalae</taxon>
        <taxon>asterids</taxon>
        <taxon>Cornales</taxon>
        <taxon>Nyssaceae</taxon>
        <taxon>Nyssa</taxon>
    </lineage>
</organism>
<name>A0A5J5BR56_9ASTE</name>
<reference evidence="2 3" key="1">
    <citation type="submission" date="2019-09" db="EMBL/GenBank/DDBJ databases">
        <title>A chromosome-level genome assembly of the Chinese tupelo Nyssa sinensis.</title>
        <authorList>
            <person name="Yang X."/>
            <person name="Kang M."/>
            <person name="Yang Y."/>
            <person name="Xiong H."/>
            <person name="Wang M."/>
            <person name="Zhang Z."/>
            <person name="Wang Z."/>
            <person name="Wu H."/>
            <person name="Ma T."/>
            <person name="Liu J."/>
            <person name="Xi Z."/>
        </authorList>
    </citation>
    <scope>NUCLEOTIDE SEQUENCE [LARGE SCALE GENOMIC DNA]</scope>
    <source>
        <strain evidence="2">J267</strain>
        <tissue evidence="2">Leaf</tissue>
    </source>
</reference>
<feature type="region of interest" description="Disordered" evidence="1">
    <location>
        <begin position="318"/>
        <end position="354"/>
    </location>
</feature>
<evidence type="ECO:0000313" key="2">
    <source>
        <dbReference type="EMBL" id="KAA8545076.1"/>
    </source>
</evidence>
<proteinExistence type="predicted"/>